<accession>A0AA35RT86</accession>
<evidence type="ECO:0000256" key="1">
    <source>
        <dbReference type="SAM" id="MobiDB-lite"/>
    </source>
</evidence>
<protein>
    <submittedName>
        <fullName evidence="2">EIF-2-alpha kinase GCN2</fullName>
    </submittedName>
</protein>
<evidence type="ECO:0000313" key="3">
    <source>
        <dbReference type="Proteomes" id="UP001174909"/>
    </source>
</evidence>
<dbReference type="GO" id="GO:0016301">
    <property type="term" value="F:kinase activity"/>
    <property type="evidence" value="ECO:0007669"/>
    <property type="project" value="UniProtKB-KW"/>
</dbReference>
<feature type="region of interest" description="Disordered" evidence="1">
    <location>
        <begin position="86"/>
        <end position="108"/>
    </location>
</feature>
<dbReference type="Proteomes" id="UP001174909">
    <property type="component" value="Unassembled WGS sequence"/>
</dbReference>
<feature type="compositionally biased region" description="Low complexity" evidence="1">
    <location>
        <begin position="95"/>
        <end position="108"/>
    </location>
</feature>
<dbReference type="EMBL" id="CASHTH010001480">
    <property type="protein sequence ID" value="CAI8015932.1"/>
    <property type="molecule type" value="Genomic_DNA"/>
</dbReference>
<keyword evidence="2" id="KW-0418">Kinase</keyword>
<name>A0AA35RT86_GEOBA</name>
<gene>
    <name evidence="2" type="ORF">GBAR_LOCUS9837</name>
</gene>
<comment type="caution">
    <text evidence="2">The sequence shown here is derived from an EMBL/GenBank/DDBJ whole genome shotgun (WGS) entry which is preliminary data.</text>
</comment>
<reference evidence="2" key="1">
    <citation type="submission" date="2023-03" db="EMBL/GenBank/DDBJ databases">
        <authorList>
            <person name="Steffen K."/>
            <person name="Cardenas P."/>
        </authorList>
    </citation>
    <scope>NUCLEOTIDE SEQUENCE</scope>
</reference>
<keyword evidence="3" id="KW-1185">Reference proteome</keyword>
<sequence length="108" mass="12511">MEDEQLEEVLSRTMQSTNSTRYQHLIDKLFSGDAPQLRPWSFYQEPADNKRDRPKRNKFSLVYSLLQQMVVSKLAAIFTRHGASRVEPPLLCPRSSHLYSSPSPYHSS</sequence>
<organism evidence="2 3">
    <name type="scientific">Geodia barretti</name>
    <name type="common">Barrett's horny sponge</name>
    <dbReference type="NCBI Taxonomy" id="519541"/>
    <lineage>
        <taxon>Eukaryota</taxon>
        <taxon>Metazoa</taxon>
        <taxon>Porifera</taxon>
        <taxon>Demospongiae</taxon>
        <taxon>Heteroscleromorpha</taxon>
        <taxon>Tetractinellida</taxon>
        <taxon>Astrophorina</taxon>
        <taxon>Geodiidae</taxon>
        <taxon>Geodia</taxon>
    </lineage>
</organism>
<keyword evidence="2" id="KW-0808">Transferase</keyword>
<proteinExistence type="predicted"/>
<dbReference type="AlphaFoldDB" id="A0AA35RT86"/>
<evidence type="ECO:0000313" key="2">
    <source>
        <dbReference type="EMBL" id="CAI8015932.1"/>
    </source>
</evidence>